<dbReference type="EMBL" id="KN827680">
    <property type="protein sequence ID" value="KIK76087.1"/>
    <property type="molecule type" value="Genomic_DNA"/>
</dbReference>
<accession>A0A0D0BY42</accession>
<evidence type="ECO:0000313" key="2">
    <source>
        <dbReference type="Proteomes" id="UP000054538"/>
    </source>
</evidence>
<protein>
    <submittedName>
        <fullName evidence="1">Uncharacterized protein</fullName>
    </submittedName>
</protein>
<dbReference type="AlphaFoldDB" id="A0A0D0BY42"/>
<dbReference type="InParanoid" id="A0A0D0BY42"/>
<sequence length="112" mass="12676">MPQHTISEALKACILSLHHDGYKIQHICDILAVKKSFVYKTLALFSNHGVVSNPHKYSHISSRPRILSQADLCFLQASIDHCSTVYLDELQQELFLKHSVHASLLTLIRAIK</sequence>
<name>A0A0D0BY42_9AGAM</name>
<organism evidence="1 2">
    <name type="scientific">Paxillus rubicundulus Ve08.2h10</name>
    <dbReference type="NCBI Taxonomy" id="930991"/>
    <lineage>
        <taxon>Eukaryota</taxon>
        <taxon>Fungi</taxon>
        <taxon>Dikarya</taxon>
        <taxon>Basidiomycota</taxon>
        <taxon>Agaricomycotina</taxon>
        <taxon>Agaricomycetes</taxon>
        <taxon>Agaricomycetidae</taxon>
        <taxon>Boletales</taxon>
        <taxon>Paxilineae</taxon>
        <taxon>Paxillaceae</taxon>
        <taxon>Paxillus</taxon>
    </lineage>
</organism>
<dbReference type="HOGENOM" id="CLU_056788_8_2_1"/>
<reference evidence="2" key="2">
    <citation type="submission" date="2015-01" db="EMBL/GenBank/DDBJ databases">
        <title>Evolutionary Origins and Diversification of the Mycorrhizal Mutualists.</title>
        <authorList>
            <consortium name="DOE Joint Genome Institute"/>
            <consortium name="Mycorrhizal Genomics Consortium"/>
            <person name="Kohler A."/>
            <person name="Kuo A."/>
            <person name="Nagy L.G."/>
            <person name="Floudas D."/>
            <person name="Copeland A."/>
            <person name="Barry K.W."/>
            <person name="Cichocki N."/>
            <person name="Veneault-Fourrey C."/>
            <person name="LaButti K."/>
            <person name="Lindquist E.A."/>
            <person name="Lipzen A."/>
            <person name="Lundell T."/>
            <person name="Morin E."/>
            <person name="Murat C."/>
            <person name="Riley R."/>
            <person name="Ohm R."/>
            <person name="Sun H."/>
            <person name="Tunlid A."/>
            <person name="Henrissat B."/>
            <person name="Grigoriev I.V."/>
            <person name="Hibbett D.S."/>
            <person name="Martin F."/>
        </authorList>
    </citation>
    <scope>NUCLEOTIDE SEQUENCE [LARGE SCALE GENOMIC DNA]</scope>
    <source>
        <strain evidence="2">Ve08.2h10</strain>
    </source>
</reference>
<evidence type="ECO:0000313" key="1">
    <source>
        <dbReference type="EMBL" id="KIK76087.1"/>
    </source>
</evidence>
<proteinExistence type="predicted"/>
<dbReference type="Proteomes" id="UP000054538">
    <property type="component" value="Unassembled WGS sequence"/>
</dbReference>
<keyword evidence="2" id="KW-1185">Reference proteome</keyword>
<gene>
    <name evidence="1" type="ORF">PAXRUDRAFT_170949</name>
</gene>
<dbReference type="SUPFAM" id="SSF46689">
    <property type="entry name" value="Homeodomain-like"/>
    <property type="match status" value="1"/>
</dbReference>
<reference evidence="1 2" key="1">
    <citation type="submission" date="2014-04" db="EMBL/GenBank/DDBJ databases">
        <authorList>
            <consortium name="DOE Joint Genome Institute"/>
            <person name="Kuo A."/>
            <person name="Kohler A."/>
            <person name="Jargeat P."/>
            <person name="Nagy L.G."/>
            <person name="Floudas D."/>
            <person name="Copeland A."/>
            <person name="Barry K.W."/>
            <person name="Cichocki N."/>
            <person name="Veneault-Fourrey C."/>
            <person name="LaButti K."/>
            <person name="Lindquist E.A."/>
            <person name="Lipzen A."/>
            <person name="Lundell T."/>
            <person name="Morin E."/>
            <person name="Murat C."/>
            <person name="Sun H."/>
            <person name="Tunlid A."/>
            <person name="Henrissat B."/>
            <person name="Grigoriev I.V."/>
            <person name="Hibbett D.S."/>
            <person name="Martin F."/>
            <person name="Nordberg H.P."/>
            <person name="Cantor M.N."/>
            <person name="Hua S.X."/>
        </authorList>
    </citation>
    <scope>NUCLEOTIDE SEQUENCE [LARGE SCALE GENOMIC DNA]</scope>
    <source>
        <strain evidence="1 2">Ve08.2h10</strain>
    </source>
</reference>
<dbReference type="OrthoDB" id="3012036at2759"/>
<dbReference type="Pfam" id="PF13384">
    <property type="entry name" value="HTH_23"/>
    <property type="match status" value="1"/>
</dbReference>
<dbReference type="InterPro" id="IPR009057">
    <property type="entry name" value="Homeodomain-like_sf"/>
</dbReference>
<dbReference type="STRING" id="930991.A0A0D0BY42"/>